<dbReference type="AlphaFoldDB" id="A0A0R1ZZF3"/>
<protein>
    <submittedName>
        <fullName evidence="1">Uncharacterized protein</fullName>
    </submittedName>
</protein>
<dbReference type="Proteomes" id="UP000051733">
    <property type="component" value="Unassembled WGS sequence"/>
</dbReference>
<proteinExistence type="predicted"/>
<name>A0A0R1ZZF3_9LACO</name>
<evidence type="ECO:0000313" key="2">
    <source>
        <dbReference type="Proteomes" id="UP000051733"/>
    </source>
</evidence>
<dbReference type="PATRIC" id="fig|1423813.3.peg.1004"/>
<evidence type="ECO:0000313" key="1">
    <source>
        <dbReference type="EMBL" id="KRM60264.1"/>
    </source>
</evidence>
<dbReference type="STRING" id="1423813.FC26_GL000983"/>
<organism evidence="1 2">
    <name type="scientific">Paucilactobacillus vaccinostercus DSM 20634</name>
    <dbReference type="NCBI Taxonomy" id="1423813"/>
    <lineage>
        <taxon>Bacteria</taxon>
        <taxon>Bacillati</taxon>
        <taxon>Bacillota</taxon>
        <taxon>Bacilli</taxon>
        <taxon>Lactobacillales</taxon>
        <taxon>Lactobacillaceae</taxon>
        <taxon>Paucilactobacillus</taxon>
    </lineage>
</organism>
<accession>A0A0R1ZZF3</accession>
<comment type="caution">
    <text evidence="1">The sequence shown here is derived from an EMBL/GenBank/DDBJ whole genome shotgun (WGS) entry which is preliminary data.</text>
</comment>
<sequence length="85" mass="10286">MHFQKVNRVYSAKELNRVLSGQKYFNTDYSKFKGKPYDEFLYDKINLAKRNGDEMLKNKPGLWYQYDPYTNISKYLHDIFPVDTF</sequence>
<reference evidence="1 2" key="1">
    <citation type="journal article" date="2015" name="Genome Announc.">
        <title>Expanding the biotechnology potential of lactobacilli through comparative genomics of 213 strains and associated genera.</title>
        <authorList>
            <person name="Sun Z."/>
            <person name="Harris H.M."/>
            <person name="McCann A."/>
            <person name="Guo C."/>
            <person name="Argimon S."/>
            <person name="Zhang W."/>
            <person name="Yang X."/>
            <person name="Jeffery I.B."/>
            <person name="Cooney J.C."/>
            <person name="Kagawa T.F."/>
            <person name="Liu W."/>
            <person name="Song Y."/>
            <person name="Salvetti E."/>
            <person name="Wrobel A."/>
            <person name="Rasinkangas P."/>
            <person name="Parkhill J."/>
            <person name="Rea M.C."/>
            <person name="O'Sullivan O."/>
            <person name="Ritari J."/>
            <person name="Douillard F.P."/>
            <person name="Paul Ross R."/>
            <person name="Yang R."/>
            <person name="Briner A.E."/>
            <person name="Felis G.E."/>
            <person name="de Vos W.M."/>
            <person name="Barrangou R."/>
            <person name="Klaenhammer T.R."/>
            <person name="Caufield P.W."/>
            <person name="Cui Y."/>
            <person name="Zhang H."/>
            <person name="O'Toole P.W."/>
        </authorList>
    </citation>
    <scope>NUCLEOTIDE SEQUENCE [LARGE SCALE GENOMIC DNA]</scope>
    <source>
        <strain evidence="1 2">DSM 20634</strain>
    </source>
</reference>
<gene>
    <name evidence="1" type="ORF">FC26_GL000983</name>
</gene>
<keyword evidence="2" id="KW-1185">Reference proteome</keyword>
<dbReference type="EMBL" id="AYYY01000071">
    <property type="protein sequence ID" value="KRM60264.1"/>
    <property type="molecule type" value="Genomic_DNA"/>
</dbReference>